<reference evidence="3" key="1">
    <citation type="submission" date="2018-04" db="EMBL/GenBank/DDBJ databases">
        <authorList>
            <person name="Go L.Y."/>
            <person name="Mitchell J.A."/>
        </authorList>
    </citation>
    <scope>NUCLEOTIDE SEQUENCE</scope>
    <source>
        <strain evidence="3">WBAD</strain>
    </source>
</reference>
<evidence type="ECO:0000256" key="2">
    <source>
        <dbReference type="SAM" id="Phobius"/>
    </source>
</evidence>
<keyword evidence="2" id="KW-0812">Transmembrane</keyword>
<name>A0A3B0JJF4_9RICK</name>
<feature type="transmembrane region" description="Helical" evidence="2">
    <location>
        <begin position="175"/>
        <end position="196"/>
    </location>
</feature>
<accession>A0A3B0JJF4</accession>
<dbReference type="AlphaFoldDB" id="A0A3B0JJF4"/>
<keyword evidence="2" id="KW-1133">Transmembrane helix</keyword>
<evidence type="ECO:0000256" key="1">
    <source>
        <dbReference type="SAM" id="MobiDB-lite"/>
    </source>
</evidence>
<dbReference type="EMBL" id="OUNE01000178">
    <property type="protein sequence ID" value="SPP33401.1"/>
    <property type="molecule type" value="Genomic_DNA"/>
</dbReference>
<sequence length="248" mass="27181">MVKVSAGENSKKLKDGKNQPISPKKFKGSQSMSPKRSQNSGEKLWSAFHALMNVISELEETKVTVELKKDTEISEEQLNKIIALKNQVVEETEQIMMPCFKKIIVELKGTKIEKLSTELKKLAEAQGEKIQELCKKLKSGTGTEEDQNKLDSTVKKLVEGYSKELISYVPNSNPIMLYTAVIGVGLAVGLVANTVLKHTTRLSLLAIIGIATASALVAGSATYTTLKPNTKIDESKEVQIKSSHHLLS</sequence>
<evidence type="ECO:0000313" key="3">
    <source>
        <dbReference type="EMBL" id="SPP33401.1"/>
    </source>
</evidence>
<keyword evidence="2" id="KW-0472">Membrane</keyword>
<organism evidence="3">
    <name type="scientific">Wolbachia endosymbiont of Aleurodicus dispersus</name>
    <dbReference type="NCBI Taxonomy" id="1288877"/>
    <lineage>
        <taxon>Bacteria</taxon>
        <taxon>Pseudomonadati</taxon>
        <taxon>Pseudomonadota</taxon>
        <taxon>Alphaproteobacteria</taxon>
        <taxon>Rickettsiales</taxon>
        <taxon>Anaplasmataceae</taxon>
        <taxon>Wolbachieae</taxon>
        <taxon>Wolbachia</taxon>
    </lineage>
</organism>
<proteinExistence type="predicted"/>
<gene>
    <name evidence="3" type="ORF">WBAD_1015</name>
</gene>
<feature type="transmembrane region" description="Helical" evidence="2">
    <location>
        <begin position="202"/>
        <end position="226"/>
    </location>
</feature>
<protein>
    <submittedName>
        <fullName evidence="3">Uncharacterized protein</fullName>
    </submittedName>
</protein>
<feature type="region of interest" description="Disordered" evidence="1">
    <location>
        <begin position="1"/>
        <end position="41"/>
    </location>
</feature>
<feature type="compositionally biased region" description="Polar residues" evidence="1">
    <location>
        <begin position="28"/>
        <end position="41"/>
    </location>
</feature>